<dbReference type="GO" id="GO:0005886">
    <property type="term" value="C:plasma membrane"/>
    <property type="evidence" value="ECO:0007669"/>
    <property type="project" value="TreeGrafter"/>
</dbReference>
<dbReference type="Pfam" id="PF02518">
    <property type="entry name" value="HATPase_c"/>
    <property type="match status" value="1"/>
</dbReference>
<evidence type="ECO:0000256" key="4">
    <source>
        <dbReference type="ARBA" id="ARBA00022679"/>
    </source>
</evidence>
<gene>
    <name evidence="10" type="ORF">K505DRAFT_357404</name>
</gene>
<proteinExistence type="predicted"/>
<accession>A0A6A6XQU9</accession>
<feature type="region of interest" description="Disordered" evidence="7">
    <location>
        <begin position="233"/>
        <end position="289"/>
    </location>
</feature>
<feature type="domain" description="Response regulatory" evidence="9">
    <location>
        <begin position="1143"/>
        <end position="1276"/>
    </location>
</feature>
<feature type="region of interest" description="Disordered" evidence="7">
    <location>
        <begin position="1294"/>
        <end position="1369"/>
    </location>
</feature>
<dbReference type="SMART" id="SM00387">
    <property type="entry name" value="HATPase_c"/>
    <property type="match status" value="1"/>
</dbReference>
<feature type="compositionally biased region" description="Polar residues" evidence="7">
    <location>
        <begin position="327"/>
        <end position="348"/>
    </location>
</feature>
<organism evidence="10 11">
    <name type="scientific">Melanomma pulvis-pyrius CBS 109.77</name>
    <dbReference type="NCBI Taxonomy" id="1314802"/>
    <lineage>
        <taxon>Eukaryota</taxon>
        <taxon>Fungi</taxon>
        <taxon>Dikarya</taxon>
        <taxon>Ascomycota</taxon>
        <taxon>Pezizomycotina</taxon>
        <taxon>Dothideomycetes</taxon>
        <taxon>Pleosporomycetidae</taxon>
        <taxon>Pleosporales</taxon>
        <taxon>Melanommataceae</taxon>
        <taxon>Melanomma</taxon>
    </lineage>
</organism>
<evidence type="ECO:0000313" key="10">
    <source>
        <dbReference type="EMBL" id="KAF2798558.1"/>
    </source>
</evidence>
<dbReference type="InterPro" id="IPR036097">
    <property type="entry name" value="HisK_dim/P_sf"/>
</dbReference>
<dbReference type="InterPro" id="IPR001789">
    <property type="entry name" value="Sig_transdc_resp-reg_receiver"/>
</dbReference>
<dbReference type="Pfam" id="PF00072">
    <property type="entry name" value="Response_reg"/>
    <property type="match status" value="1"/>
</dbReference>
<keyword evidence="3 6" id="KW-0597">Phosphoprotein</keyword>
<dbReference type="Proteomes" id="UP000799757">
    <property type="component" value="Unassembled WGS sequence"/>
</dbReference>
<keyword evidence="5" id="KW-0418">Kinase</keyword>
<sequence length="1369" mass="150447">MAAPDNSPDPPQSAEPPQGELRTTAVADDLRARELYKYFQPPSATSETPDAPDTVLTAHAQLLAWRLDAQRAMVSLIDRETQYFVAESTKTLYLDDALRHDHPDDANWVLSAAQCVDVPKTGRLCEHTIATLPPPDGGPACFEIGDLTQDDRFNTLEFVRGPPYFRYYVGVPLRTKKGINIGSLFAMDDKPRAPISQSAKHFLGVMGDNVVQHLEMIKEKKDRQRATAMNRCLSAFVDPEHHARPRPRTRASSAQARPAHSKKSANHEDSTSLDSTSLDSDSDSSLTRRVDMDESLHTFARAAELLREGLDVEEGGGGVVFLDTTAARSKQRPSTTNISAGEVSSSQESGKEDQGWRVSVHSTQVKSGNLHASHTRPAAILAQSHIAQKSRLSGGRSQQFLPMSTAELSRLIKRHPRGKRFTFEAGGMLVSSSSDDHTGAAELLAKKRPKRTTASKTETDLLKKSFPTARQIIFLPLWDSTTSRWSACFAYNCSDFRNFSHDPEFLHCIAFSNCVMAEISRLATLIADQQKSDFIGSISHEFRSPLHGILASCEFLGDTECTTFQRSLVDTADGCARTLLDTINMVLDYSKINMLEKNVSKTKASRRDTLWGNASSMSPGLHAHFNIYGDVDIAAITEEVVEGVATGHFFRDSVTNLDVHDFMAADPGSGKVKGTNGLSVQKPNVNIILDISKGEWSFWSQAGALRRVVMNLFGNSLKYTKQGFINVKLDVEHAAQSPQTNISTYVTLTVSDSGQGMSPEYMRTKLFTPFAQESSMTPGTGLGLSLVKSIVNMLNGEIEVTSTQDVGTRITVRLPMSKPTQQISSSGSGSTLSPMGSSAERIKVSSVKMVQKEAAHRTIATYWKASDSDTQGQRDSSLMMRKSVERYLNDWYGFQASTWDKSSTWDIVVTEEVDIHQLIAEAPHLVEPNCKTMVLILRSTTARQMTKSSFPNCDNFEQIRHPFGPYKLARALRICLERLQYVHGLVDSGLDEHVPHIIEYAPKTPLKDITAAVENITLSSSDGSFPDVAIIKNGTLSAREDSINAQMAMTPPANDAPSNRKEEFPFPHPVNKDPRADGTVSPTAEKELLAAPRPSMAPLRHTVSATRQELHTHDVAETNAMSSMGALSNAPPPIPIPATRSPRMLLVDDNRINLKLLLTFMKKRKYINATTAEDGLQAVNAYQALLDRDQPPDIVLMDISMPVMNGFEATRKIREIEREYCAKLPPMQTPPSCLIIALTGLASARDQSEAFTSGFDMYITKPVSFAEISRLLNNWEANGGGAKAEGLPHGAVAAGEGEMGQVTEKADETWKAKEIGERGDNRESEKNSQADGNGKEVIIEVKGDKEVRETKDPEGKETQAKIKREQIGE</sequence>
<feature type="compositionally biased region" description="Low complexity" evidence="7">
    <location>
        <begin position="824"/>
        <end position="837"/>
    </location>
</feature>
<feature type="compositionally biased region" description="Basic and acidic residues" evidence="7">
    <location>
        <begin position="1304"/>
        <end position="1369"/>
    </location>
</feature>
<comment type="catalytic activity">
    <reaction evidence="1">
        <text>ATP + protein L-histidine = ADP + protein N-phospho-L-histidine.</text>
        <dbReference type="EC" id="2.7.13.3"/>
    </reaction>
</comment>
<dbReference type="InterPro" id="IPR029016">
    <property type="entry name" value="GAF-like_dom_sf"/>
</dbReference>
<evidence type="ECO:0000256" key="3">
    <source>
        <dbReference type="ARBA" id="ARBA00022553"/>
    </source>
</evidence>
<dbReference type="PROSITE" id="PS50109">
    <property type="entry name" value="HIS_KIN"/>
    <property type="match status" value="1"/>
</dbReference>
<dbReference type="Gene3D" id="1.10.287.130">
    <property type="match status" value="1"/>
</dbReference>
<feature type="region of interest" description="Disordered" evidence="7">
    <location>
        <begin position="327"/>
        <end position="356"/>
    </location>
</feature>
<evidence type="ECO:0000313" key="11">
    <source>
        <dbReference type="Proteomes" id="UP000799757"/>
    </source>
</evidence>
<feature type="domain" description="Histidine kinase" evidence="8">
    <location>
        <begin position="537"/>
        <end position="818"/>
    </location>
</feature>
<dbReference type="PANTHER" id="PTHR43047:SF72">
    <property type="entry name" value="OSMOSENSING HISTIDINE PROTEIN KINASE SLN1"/>
    <property type="match status" value="1"/>
</dbReference>
<dbReference type="SUPFAM" id="SSF52172">
    <property type="entry name" value="CheY-like"/>
    <property type="match status" value="1"/>
</dbReference>
<dbReference type="GO" id="GO:0009927">
    <property type="term" value="F:histidine phosphotransfer kinase activity"/>
    <property type="evidence" value="ECO:0007669"/>
    <property type="project" value="TreeGrafter"/>
</dbReference>
<evidence type="ECO:0000256" key="6">
    <source>
        <dbReference type="PROSITE-ProRule" id="PRU00169"/>
    </source>
</evidence>
<dbReference type="InterPro" id="IPR036890">
    <property type="entry name" value="HATPase_C_sf"/>
</dbReference>
<dbReference type="Gene3D" id="3.40.50.2300">
    <property type="match status" value="1"/>
</dbReference>
<evidence type="ECO:0000256" key="2">
    <source>
        <dbReference type="ARBA" id="ARBA00012438"/>
    </source>
</evidence>
<dbReference type="InterPro" id="IPR003594">
    <property type="entry name" value="HATPase_dom"/>
</dbReference>
<dbReference type="GO" id="GO:0000155">
    <property type="term" value="F:phosphorelay sensor kinase activity"/>
    <property type="evidence" value="ECO:0007669"/>
    <property type="project" value="InterPro"/>
</dbReference>
<dbReference type="InterPro" id="IPR004358">
    <property type="entry name" value="Sig_transdc_His_kin-like_C"/>
</dbReference>
<dbReference type="SMART" id="SM00388">
    <property type="entry name" value="HisKA"/>
    <property type="match status" value="1"/>
</dbReference>
<dbReference type="PANTHER" id="PTHR43047">
    <property type="entry name" value="TWO-COMPONENT HISTIDINE PROTEIN KINASE"/>
    <property type="match status" value="1"/>
</dbReference>
<dbReference type="OrthoDB" id="303614at2759"/>
<feature type="region of interest" description="Disordered" evidence="7">
    <location>
        <begin position="818"/>
        <end position="837"/>
    </location>
</feature>
<feature type="region of interest" description="Disordered" evidence="7">
    <location>
        <begin position="1"/>
        <end position="22"/>
    </location>
</feature>
<dbReference type="FunFam" id="1.10.287.130:FF:000023">
    <property type="entry name" value="Sensor histidine kinase/response regulator, putative"/>
    <property type="match status" value="1"/>
</dbReference>
<feature type="compositionally biased region" description="Basic and acidic residues" evidence="7">
    <location>
        <begin position="1058"/>
        <end position="1076"/>
    </location>
</feature>
<dbReference type="Gene3D" id="3.30.565.10">
    <property type="entry name" value="Histidine kinase-like ATPase, C-terminal domain"/>
    <property type="match status" value="1"/>
</dbReference>
<keyword evidence="4" id="KW-0808">Transferase</keyword>
<dbReference type="InterPro" id="IPR003661">
    <property type="entry name" value="HisK_dim/P_dom"/>
</dbReference>
<name>A0A6A6XQU9_9PLEO</name>
<dbReference type="CDD" id="cd00082">
    <property type="entry name" value="HisKA"/>
    <property type="match status" value="1"/>
</dbReference>
<dbReference type="Pfam" id="PF00512">
    <property type="entry name" value="HisKA"/>
    <property type="match status" value="1"/>
</dbReference>
<keyword evidence="11" id="KW-1185">Reference proteome</keyword>
<feature type="modified residue" description="4-aspartylphosphate" evidence="6">
    <location>
        <position position="1198"/>
    </location>
</feature>
<dbReference type="EC" id="2.7.13.3" evidence="2"/>
<dbReference type="InterPro" id="IPR005467">
    <property type="entry name" value="His_kinase_dom"/>
</dbReference>
<dbReference type="CDD" id="cd17546">
    <property type="entry name" value="REC_hyHK_CKI1_RcsC-like"/>
    <property type="match status" value="1"/>
</dbReference>
<dbReference type="SUPFAM" id="SSF55781">
    <property type="entry name" value="GAF domain-like"/>
    <property type="match status" value="1"/>
</dbReference>
<dbReference type="PROSITE" id="PS50110">
    <property type="entry name" value="RESPONSE_REGULATORY"/>
    <property type="match status" value="1"/>
</dbReference>
<reference evidence="10" key="1">
    <citation type="journal article" date="2020" name="Stud. Mycol.">
        <title>101 Dothideomycetes genomes: a test case for predicting lifestyles and emergence of pathogens.</title>
        <authorList>
            <person name="Haridas S."/>
            <person name="Albert R."/>
            <person name="Binder M."/>
            <person name="Bloem J."/>
            <person name="Labutti K."/>
            <person name="Salamov A."/>
            <person name="Andreopoulos B."/>
            <person name="Baker S."/>
            <person name="Barry K."/>
            <person name="Bills G."/>
            <person name="Bluhm B."/>
            <person name="Cannon C."/>
            <person name="Castanera R."/>
            <person name="Culley D."/>
            <person name="Daum C."/>
            <person name="Ezra D."/>
            <person name="Gonzalez J."/>
            <person name="Henrissat B."/>
            <person name="Kuo A."/>
            <person name="Liang C."/>
            <person name="Lipzen A."/>
            <person name="Lutzoni F."/>
            <person name="Magnuson J."/>
            <person name="Mondo S."/>
            <person name="Nolan M."/>
            <person name="Ohm R."/>
            <person name="Pangilinan J."/>
            <person name="Park H.-J."/>
            <person name="Ramirez L."/>
            <person name="Alfaro M."/>
            <person name="Sun H."/>
            <person name="Tritt A."/>
            <person name="Yoshinaga Y."/>
            <person name="Zwiers L.-H."/>
            <person name="Turgeon B."/>
            <person name="Goodwin S."/>
            <person name="Spatafora J."/>
            <person name="Crous P."/>
            <person name="Grigoriev I."/>
        </authorList>
    </citation>
    <scope>NUCLEOTIDE SEQUENCE</scope>
    <source>
        <strain evidence="10">CBS 109.77</strain>
    </source>
</reference>
<evidence type="ECO:0000256" key="7">
    <source>
        <dbReference type="SAM" id="MobiDB-lite"/>
    </source>
</evidence>
<dbReference type="InterPro" id="IPR011006">
    <property type="entry name" value="CheY-like_superfamily"/>
</dbReference>
<dbReference type="SUPFAM" id="SSF47384">
    <property type="entry name" value="Homodimeric domain of signal transducing histidine kinase"/>
    <property type="match status" value="1"/>
</dbReference>
<dbReference type="SUPFAM" id="SSF55874">
    <property type="entry name" value="ATPase domain of HSP90 chaperone/DNA topoisomerase II/histidine kinase"/>
    <property type="match status" value="1"/>
</dbReference>
<evidence type="ECO:0000259" key="9">
    <source>
        <dbReference type="PROSITE" id="PS50110"/>
    </source>
</evidence>
<dbReference type="SMART" id="SM00448">
    <property type="entry name" value="REC"/>
    <property type="match status" value="1"/>
</dbReference>
<evidence type="ECO:0000259" key="8">
    <source>
        <dbReference type="PROSITE" id="PS50109"/>
    </source>
</evidence>
<feature type="compositionally biased region" description="Low complexity" evidence="7">
    <location>
        <begin position="272"/>
        <end position="285"/>
    </location>
</feature>
<evidence type="ECO:0000256" key="1">
    <source>
        <dbReference type="ARBA" id="ARBA00000085"/>
    </source>
</evidence>
<dbReference type="Gene3D" id="3.30.450.40">
    <property type="match status" value="1"/>
</dbReference>
<evidence type="ECO:0000256" key="5">
    <source>
        <dbReference type="ARBA" id="ARBA00022777"/>
    </source>
</evidence>
<protein>
    <recommendedName>
        <fullName evidence="2">histidine kinase</fullName>
        <ecNumber evidence="2">2.7.13.3</ecNumber>
    </recommendedName>
</protein>
<dbReference type="PRINTS" id="PR00344">
    <property type="entry name" value="BCTRLSENSOR"/>
</dbReference>
<dbReference type="EMBL" id="MU001781">
    <property type="protein sequence ID" value="KAF2798558.1"/>
    <property type="molecule type" value="Genomic_DNA"/>
</dbReference>
<feature type="region of interest" description="Disordered" evidence="7">
    <location>
        <begin position="1051"/>
        <end position="1080"/>
    </location>
</feature>